<dbReference type="InterPro" id="IPR013568">
    <property type="entry name" value="SEFIR_dom"/>
</dbReference>
<feature type="compositionally biased region" description="Polar residues" evidence="1">
    <location>
        <begin position="106"/>
        <end position="115"/>
    </location>
</feature>
<keyword evidence="4" id="KW-1185">Reference proteome</keyword>
<sequence length="470" mass="52363">MQIWLIAALGPHWQRKNDFPVRCTFPPREECIIFPCVRFRESFLVDGVLAAAATESIRNLDTANTMERFTGFGSIPVETDESMTVLELVSKLREQEGVSWGVHQASGASPWSSDTSEGRGQDRASPWRSPDPNCYPVAMAPHLQSWDWTQGCGATSSQRHSGPLGAWLRPGDGGPENGPNRSPLGPAAGPGQEGTSSVRTPDPGLMGCRCQYSPPRPAFPRGGVASTEFTHHQRFGPAPHACHHPGRGVEVRRYGGPDCRVPGSPASPEDVCSINIPHYHAPPPEVMSEGIRKTVSLPDECRNVFVTYSVDTAAEIVPFVEFLTKQGFRPAIDIFDNPIRRMDITKWMDGYLKDKSVLIIIAISPQYKVDIEGLGQDDHGLHTKYIHSMMQTEFIQQGSLNFRFIPVLFPNASQKHVPGWLLNTQLYRWPRDVEDLLLRLLREERYILPPLAKEITLSIRPMGMERPLTM</sequence>
<reference evidence="3" key="1">
    <citation type="journal article" date="2023" name="Science">
        <title>Genome structures resolve the early diversification of teleost fishes.</title>
        <authorList>
            <person name="Parey E."/>
            <person name="Louis A."/>
            <person name="Montfort J."/>
            <person name="Bouchez O."/>
            <person name="Roques C."/>
            <person name="Iampietro C."/>
            <person name="Lluch J."/>
            <person name="Castinel A."/>
            <person name="Donnadieu C."/>
            <person name="Desvignes T."/>
            <person name="Floi Bucao C."/>
            <person name="Jouanno E."/>
            <person name="Wen M."/>
            <person name="Mejri S."/>
            <person name="Dirks R."/>
            <person name="Jansen H."/>
            <person name="Henkel C."/>
            <person name="Chen W.J."/>
            <person name="Zahm M."/>
            <person name="Cabau C."/>
            <person name="Klopp C."/>
            <person name="Thompson A.W."/>
            <person name="Robinson-Rechavi M."/>
            <person name="Braasch I."/>
            <person name="Lecointre G."/>
            <person name="Bobe J."/>
            <person name="Postlethwait J.H."/>
            <person name="Berthelot C."/>
            <person name="Roest Crollius H."/>
            <person name="Guiguen Y."/>
        </authorList>
    </citation>
    <scope>NUCLEOTIDE SEQUENCE</scope>
    <source>
        <strain evidence="3">NC1722</strain>
    </source>
</reference>
<dbReference type="EMBL" id="JAINUG010000454">
    <property type="protein sequence ID" value="KAJ8367731.1"/>
    <property type="molecule type" value="Genomic_DNA"/>
</dbReference>
<evidence type="ECO:0000313" key="4">
    <source>
        <dbReference type="Proteomes" id="UP001221898"/>
    </source>
</evidence>
<feature type="region of interest" description="Disordered" evidence="1">
    <location>
        <begin position="101"/>
        <end position="133"/>
    </location>
</feature>
<accession>A0AAD7W0J0</accession>
<comment type="caution">
    <text evidence="3">The sequence shown here is derived from an EMBL/GenBank/DDBJ whole genome shotgun (WGS) entry which is preliminary data.</text>
</comment>
<proteinExistence type="predicted"/>
<organism evidence="3 4">
    <name type="scientific">Aldrovandia affinis</name>
    <dbReference type="NCBI Taxonomy" id="143900"/>
    <lineage>
        <taxon>Eukaryota</taxon>
        <taxon>Metazoa</taxon>
        <taxon>Chordata</taxon>
        <taxon>Craniata</taxon>
        <taxon>Vertebrata</taxon>
        <taxon>Euteleostomi</taxon>
        <taxon>Actinopterygii</taxon>
        <taxon>Neopterygii</taxon>
        <taxon>Teleostei</taxon>
        <taxon>Notacanthiformes</taxon>
        <taxon>Halosauridae</taxon>
        <taxon>Aldrovandia</taxon>
    </lineage>
</organism>
<evidence type="ECO:0000313" key="3">
    <source>
        <dbReference type="EMBL" id="KAJ8367731.1"/>
    </source>
</evidence>
<dbReference type="PROSITE" id="PS51534">
    <property type="entry name" value="SEFIR"/>
    <property type="match status" value="1"/>
</dbReference>
<feature type="compositionally biased region" description="Polar residues" evidence="1">
    <location>
        <begin position="150"/>
        <end position="160"/>
    </location>
</feature>
<dbReference type="AlphaFoldDB" id="A0AAD7W0J0"/>
<evidence type="ECO:0000259" key="2">
    <source>
        <dbReference type="PROSITE" id="PS51534"/>
    </source>
</evidence>
<dbReference type="PANTHER" id="PTHR34257">
    <property type="entry name" value="ADAPTER PROTEIN CIKS"/>
    <property type="match status" value="1"/>
</dbReference>
<feature type="domain" description="SEFIR" evidence="2">
    <location>
        <begin position="301"/>
        <end position="438"/>
    </location>
</feature>
<dbReference type="PANTHER" id="PTHR34257:SF4">
    <property type="entry name" value="ADAPTER PROTEIN CIKS"/>
    <property type="match status" value="1"/>
</dbReference>
<dbReference type="GO" id="GO:0043123">
    <property type="term" value="P:positive regulation of canonical NF-kappaB signal transduction"/>
    <property type="evidence" value="ECO:0007669"/>
    <property type="project" value="TreeGrafter"/>
</dbReference>
<name>A0AAD7W0J0_9TELE</name>
<dbReference type="Pfam" id="PF08357">
    <property type="entry name" value="SEFIR"/>
    <property type="match status" value="1"/>
</dbReference>
<dbReference type="GO" id="GO:0006959">
    <property type="term" value="P:humoral immune response"/>
    <property type="evidence" value="ECO:0007669"/>
    <property type="project" value="TreeGrafter"/>
</dbReference>
<feature type="region of interest" description="Disordered" evidence="1">
    <location>
        <begin position="150"/>
        <end position="203"/>
    </location>
</feature>
<dbReference type="Proteomes" id="UP001221898">
    <property type="component" value="Unassembled WGS sequence"/>
</dbReference>
<protein>
    <recommendedName>
        <fullName evidence="2">SEFIR domain-containing protein</fullName>
    </recommendedName>
</protein>
<gene>
    <name evidence="3" type="ORF">AAFF_G00310990</name>
</gene>
<evidence type="ECO:0000256" key="1">
    <source>
        <dbReference type="SAM" id="MobiDB-lite"/>
    </source>
</evidence>
<dbReference type="InterPro" id="IPR053047">
    <property type="entry name" value="E3_ubiq_ligase_TRAF3IP2"/>
</dbReference>